<feature type="region of interest" description="Disordered" evidence="3">
    <location>
        <begin position="24"/>
        <end position="58"/>
    </location>
</feature>
<dbReference type="AlphaFoldDB" id="A0AAX4H3Q4"/>
<feature type="domain" description="SH3" evidence="4">
    <location>
        <begin position="63"/>
        <end position="124"/>
    </location>
</feature>
<keyword evidence="1 2" id="KW-0728">SH3 domain</keyword>
<evidence type="ECO:0000259" key="4">
    <source>
        <dbReference type="PROSITE" id="PS50002"/>
    </source>
</evidence>
<dbReference type="Gene3D" id="2.30.30.40">
    <property type="entry name" value="SH3 Domains"/>
    <property type="match status" value="1"/>
</dbReference>
<dbReference type="EMBL" id="CP138894">
    <property type="protein sequence ID" value="WPK23168.1"/>
    <property type="molecule type" value="Genomic_DNA"/>
</dbReference>
<dbReference type="FunFam" id="2.30.30.40:FF:000283">
    <property type="entry name" value="NAP1-binding protein 2"/>
    <property type="match status" value="1"/>
</dbReference>
<feature type="region of interest" description="Disordered" evidence="3">
    <location>
        <begin position="147"/>
        <end position="167"/>
    </location>
</feature>
<reference evidence="5 6" key="1">
    <citation type="submission" date="2023-10" db="EMBL/GenBank/DDBJ databases">
        <title>Draft Genome Sequence of Candida saopaulonensis from a very Premature Infant with Sepsis.</title>
        <authorList>
            <person name="Ning Y."/>
            <person name="Dai R."/>
            <person name="Xiao M."/>
            <person name="Xu Y."/>
            <person name="Yan Q."/>
            <person name="Zhang L."/>
        </authorList>
    </citation>
    <scope>NUCLEOTIDE SEQUENCE [LARGE SCALE GENOMIC DNA]</scope>
    <source>
        <strain evidence="5 6">19XY460</strain>
    </source>
</reference>
<evidence type="ECO:0000313" key="6">
    <source>
        <dbReference type="Proteomes" id="UP001338582"/>
    </source>
</evidence>
<evidence type="ECO:0000256" key="3">
    <source>
        <dbReference type="SAM" id="MobiDB-lite"/>
    </source>
</evidence>
<organism evidence="5 6">
    <name type="scientific">Australozyma saopauloensis</name>
    <dbReference type="NCBI Taxonomy" id="291208"/>
    <lineage>
        <taxon>Eukaryota</taxon>
        <taxon>Fungi</taxon>
        <taxon>Dikarya</taxon>
        <taxon>Ascomycota</taxon>
        <taxon>Saccharomycotina</taxon>
        <taxon>Pichiomycetes</taxon>
        <taxon>Metschnikowiaceae</taxon>
        <taxon>Australozyma</taxon>
    </lineage>
</organism>
<proteinExistence type="predicted"/>
<dbReference type="Pfam" id="PF14604">
    <property type="entry name" value="SH3_9"/>
    <property type="match status" value="1"/>
</dbReference>
<dbReference type="KEGG" id="asau:88171464"/>
<dbReference type="InterPro" id="IPR001452">
    <property type="entry name" value="SH3_domain"/>
</dbReference>
<dbReference type="PROSITE" id="PS50002">
    <property type="entry name" value="SH3"/>
    <property type="match status" value="1"/>
</dbReference>
<dbReference type="GeneID" id="88171464"/>
<name>A0AAX4H3Q4_9ASCO</name>
<evidence type="ECO:0000256" key="1">
    <source>
        <dbReference type="ARBA" id="ARBA00022443"/>
    </source>
</evidence>
<keyword evidence="6" id="KW-1185">Reference proteome</keyword>
<dbReference type="SMART" id="SM00326">
    <property type="entry name" value="SH3"/>
    <property type="match status" value="1"/>
</dbReference>
<dbReference type="RefSeq" id="XP_062875555.1">
    <property type="nucleotide sequence ID" value="XM_063019485.1"/>
</dbReference>
<feature type="compositionally biased region" description="Acidic residues" evidence="3">
    <location>
        <begin position="147"/>
        <end position="158"/>
    </location>
</feature>
<protein>
    <recommendedName>
        <fullName evidence="4">SH3 domain-containing protein</fullName>
    </recommendedName>
</protein>
<dbReference type="SUPFAM" id="SSF50044">
    <property type="entry name" value="SH3-domain"/>
    <property type="match status" value="1"/>
</dbReference>
<evidence type="ECO:0000313" key="5">
    <source>
        <dbReference type="EMBL" id="WPK23168.1"/>
    </source>
</evidence>
<gene>
    <name evidence="5" type="ORF">PUMCH_000395</name>
</gene>
<evidence type="ECO:0000256" key="2">
    <source>
        <dbReference type="PROSITE-ProRule" id="PRU00192"/>
    </source>
</evidence>
<accession>A0AAX4H3Q4</accession>
<dbReference type="Proteomes" id="UP001338582">
    <property type="component" value="Chromosome 1"/>
</dbReference>
<dbReference type="InterPro" id="IPR036028">
    <property type="entry name" value="SH3-like_dom_sf"/>
</dbReference>
<sequence>MSPQDLYPSSTSICDFAYEKDHPLRHGHHPSSAESSELEDSDYCSDSSPYSQRYEDSPQSSRVINLRAIALFDFTPENDNEIELYEGQSVWITYRHGQGWLVAEDVELGRNGLVPEEYVEFVFEEPEFEDDPKPFMPQFLRQLDEAREEEWEDVDEDDSHTKLRSLRKSDDVEKLEGQFEKAGIN</sequence>